<evidence type="ECO:0000313" key="3">
    <source>
        <dbReference type="Proteomes" id="UP001143509"/>
    </source>
</evidence>
<name>A0ABQ5T9J6_9CAUL</name>
<organism evidence="2 3">
    <name type="scientific">Brevundimonas intermedia</name>
    <dbReference type="NCBI Taxonomy" id="74315"/>
    <lineage>
        <taxon>Bacteria</taxon>
        <taxon>Pseudomonadati</taxon>
        <taxon>Pseudomonadota</taxon>
        <taxon>Alphaproteobacteria</taxon>
        <taxon>Caulobacterales</taxon>
        <taxon>Caulobacteraceae</taxon>
        <taxon>Brevundimonas</taxon>
    </lineage>
</organism>
<reference evidence="2" key="1">
    <citation type="journal article" date="2014" name="Int. J. Syst. Evol. Microbiol.">
        <title>Complete genome of a new Firmicutes species belonging to the dominant human colonic microbiota ('Ruminococcus bicirculans') reveals two chromosomes and a selective capacity to utilize plant glucans.</title>
        <authorList>
            <consortium name="NISC Comparative Sequencing Program"/>
            <person name="Wegmann U."/>
            <person name="Louis P."/>
            <person name="Goesmann A."/>
            <person name="Henrissat B."/>
            <person name="Duncan S.H."/>
            <person name="Flint H.J."/>
        </authorList>
    </citation>
    <scope>NUCLEOTIDE SEQUENCE</scope>
    <source>
        <strain evidence="2">VKM B-1499</strain>
    </source>
</reference>
<feature type="chain" id="PRO_5045951487" description="Secreted protein" evidence="1">
    <location>
        <begin position="27"/>
        <end position="65"/>
    </location>
</feature>
<gene>
    <name evidence="2" type="ORF">GCM10017620_24500</name>
</gene>
<evidence type="ECO:0008006" key="4">
    <source>
        <dbReference type="Google" id="ProtNLM"/>
    </source>
</evidence>
<protein>
    <recommendedName>
        <fullName evidence="4">Secreted protein</fullName>
    </recommendedName>
</protein>
<keyword evidence="1" id="KW-0732">Signal</keyword>
<comment type="caution">
    <text evidence="2">The sequence shown here is derived from an EMBL/GenBank/DDBJ whole genome shotgun (WGS) entry which is preliminary data.</text>
</comment>
<dbReference type="EMBL" id="BSFD01000009">
    <property type="protein sequence ID" value="GLK49477.1"/>
    <property type="molecule type" value="Genomic_DNA"/>
</dbReference>
<feature type="signal peptide" evidence="1">
    <location>
        <begin position="1"/>
        <end position="26"/>
    </location>
</feature>
<keyword evidence="3" id="KW-1185">Reference proteome</keyword>
<sequence>MLKKLSAVAGALVVAVGMSIAPAAIAGPGNCDCTYMATGYNQSTGEFIYEWVCPDPVICQITVEP</sequence>
<evidence type="ECO:0000256" key="1">
    <source>
        <dbReference type="SAM" id="SignalP"/>
    </source>
</evidence>
<evidence type="ECO:0000313" key="2">
    <source>
        <dbReference type="EMBL" id="GLK49477.1"/>
    </source>
</evidence>
<accession>A0ABQ5T9J6</accession>
<reference evidence="2" key="2">
    <citation type="submission" date="2023-01" db="EMBL/GenBank/DDBJ databases">
        <authorList>
            <person name="Sun Q."/>
            <person name="Evtushenko L."/>
        </authorList>
    </citation>
    <scope>NUCLEOTIDE SEQUENCE</scope>
    <source>
        <strain evidence="2">VKM B-1499</strain>
    </source>
</reference>
<dbReference type="RefSeq" id="WP_271165672.1">
    <property type="nucleotide sequence ID" value="NZ_BSFD01000009.1"/>
</dbReference>
<dbReference type="Proteomes" id="UP001143509">
    <property type="component" value="Unassembled WGS sequence"/>
</dbReference>
<proteinExistence type="predicted"/>